<evidence type="ECO:0000256" key="4">
    <source>
        <dbReference type="ARBA" id="ARBA00023157"/>
    </source>
</evidence>
<proteinExistence type="predicted"/>
<keyword evidence="1" id="KW-0433">Leucine-rich repeat</keyword>
<keyword evidence="3" id="KW-0677">Repeat</keyword>
<dbReference type="InterPro" id="IPR007110">
    <property type="entry name" value="Ig-like_dom"/>
</dbReference>
<dbReference type="InterPro" id="IPR013783">
    <property type="entry name" value="Ig-like_fold"/>
</dbReference>
<dbReference type="SMART" id="SM00409">
    <property type="entry name" value="IG"/>
    <property type="match status" value="1"/>
</dbReference>
<feature type="compositionally biased region" description="Basic residues" evidence="5">
    <location>
        <begin position="609"/>
        <end position="621"/>
    </location>
</feature>
<name>A0A8J9ZGZ5_BRALA</name>
<feature type="region of interest" description="Disordered" evidence="5">
    <location>
        <begin position="497"/>
        <end position="519"/>
    </location>
</feature>
<feature type="compositionally biased region" description="Low complexity" evidence="5">
    <location>
        <begin position="497"/>
        <end position="507"/>
    </location>
</feature>
<dbReference type="InterPro" id="IPR003591">
    <property type="entry name" value="Leu-rich_rpt_typical-subtyp"/>
</dbReference>
<dbReference type="Pfam" id="PF13855">
    <property type="entry name" value="LRR_8"/>
    <property type="match status" value="4"/>
</dbReference>
<sequence>MMASLLRIITLVVVSVLVIKCEEFLPCPKKCVCEASDSSVTCILKTLRNIPAHLPFSVQTLNLERNRISKIVRNTFVRYPNLSHLNLNHNKIKTVEEGAFNGLSQLKSLYLCGNRLSLIPKGTFAGVSNVTRLDMNRNELVLLTDMGFAELYKLEYLDLLENGILFVTEQAFRGLDSLKHLLVSKWKMSDLPMDRFIHLRSLQTLEISHMKSEVLKQNVVSNLTRLQNLHIGHWKKLTNISPKAFRGLDSLVSLIIHHTNISVIPSAAIQQLRNLKELSLNNNPIEQVTSASLPGMTSLKELFLDHCNLTYIGTGAFKQLKSLQKLDLSYNLLKSLPRDTFPDKVTFQQVTLTDNPWNCDCQMTWLIAANTNGWRSVYCSTPEAIQGIDVLRHGKLARKRLLQNMKCSLPTAAISQGPTVKVEQGSELRLQCLAQGEPKPSISWIPPAGRTVDTGVTLKGGVLQISSVNTADTGRYTCVVTNAGGTVVVNTSVTVIGSSQQSSGPNPSRMPNQQDSELQSPGVDYTTLLVANLMGVMTFLGVVLLCCGIIFLLSRSKNGMSLIMLDTEMEYVPRGDSDDSGGRAKGSDEKRKIKTKIVPIATAGDKIKASKGGKKKKKKER</sequence>
<evidence type="ECO:0000313" key="9">
    <source>
        <dbReference type="EMBL" id="CAH1254478.1"/>
    </source>
</evidence>
<keyword evidence="6" id="KW-1133">Transmembrane helix</keyword>
<feature type="transmembrane region" description="Helical" evidence="6">
    <location>
        <begin position="528"/>
        <end position="553"/>
    </location>
</feature>
<keyword evidence="4" id="KW-1015">Disulfide bond</keyword>
<evidence type="ECO:0000256" key="1">
    <source>
        <dbReference type="ARBA" id="ARBA00022614"/>
    </source>
</evidence>
<dbReference type="InterPro" id="IPR032675">
    <property type="entry name" value="LRR_dom_sf"/>
</dbReference>
<dbReference type="SMART" id="SM00369">
    <property type="entry name" value="LRR_TYP"/>
    <property type="match status" value="9"/>
</dbReference>
<dbReference type="Proteomes" id="UP000838412">
    <property type="component" value="Chromosome 2"/>
</dbReference>
<dbReference type="Gene3D" id="3.80.10.10">
    <property type="entry name" value="Ribonuclease Inhibitor"/>
    <property type="match status" value="2"/>
</dbReference>
<evidence type="ECO:0000256" key="7">
    <source>
        <dbReference type="SAM" id="SignalP"/>
    </source>
</evidence>
<feature type="domain" description="Ig-like" evidence="8">
    <location>
        <begin position="410"/>
        <end position="494"/>
    </location>
</feature>
<keyword evidence="10" id="KW-1185">Reference proteome</keyword>
<keyword evidence="2 7" id="KW-0732">Signal</keyword>
<feature type="signal peptide" evidence="7">
    <location>
        <begin position="1"/>
        <end position="21"/>
    </location>
</feature>
<feature type="compositionally biased region" description="Polar residues" evidence="5">
    <location>
        <begin position="509"/>
        <end position="519"/>
    </location>
</feature>
<dbReference type="SUPFAM" id="SSF48726">
    <property type="entry name" value="Immunoglobulin"/>
    <property type="match status" value="1"/>
</dbReference>
<dbReference type="InterPro" id="IPR001611">
    <property type="entry name" value="Leu-rich_rpt"/>
</dbReference>
<dbReference type="FunFam" id="3.80.10.10:FF:000014">
    <property type="entry name" value="Leucine-rich repeat and immunoglobulin-like domain-containing nogo receptor-interacting protein 1"/>
    <property type="match status" value="1"/>
</dbReference>
<reference evidence="9" key="1">
    <citation type="submission" date="2022-01" db="EMBL/GenBank/DDBJ databases">
        <authorList>
            <person name="Braso-Vives M."/>
        </authorList>
    </citation>
    <scope>NUCLEOTIDE SEQUENCE</scope>
</reference>
<evidence type="ECO:0000256" key="5">
    <source>
        <dbReference type="SAM" id="MobiDB-lite"/>
    </source>
</evidence>
<evidence type="ECO:0000256" key="6">
    <source>
        <dbReference type="SAM" id="Phobius"/>
    </source>
</evidence>
<dbReference type="Pfam" id="PF13927">
    <property type="entry name" value="Ig_3"/>
    <property type="match status" value="1"/>
</dbReference>
<feature type="chain" id="PRO_5035465192" evidence="7">
    <location>
        <begin position="22"/>
        <end position="621"/>
    </location>
</feature>
<evidence type="ECO:0000256" key="2">
    <source>
        <dbReference type="ARBA" id="ARBA00022729"/>
    </source>
</evidence>
<feature type="region of interest" description="Disordered" evidence="5">
    <location>
        <begin position="573"/>
        <end position="621"/>
    </location>
</feature>
<dbReference type="SUPFAM" id="SSF52058">
    <property type="entry name" value="L domain-like"/>
    <property type="match status" value="1"/>
</dbReference>
<dbReference type="EMBL" id="OV696687">
    <property type="protein sequence ID" value="CAH1254478.1"/>
    <property type="molecule type" value="Genomic_DNA"/>
</dbReference>
<dbReference type="InterPro" id="IPR050541">
    <property type="entry name" value="LRR_TM_domain-containing"/>
</dbReference>
<dbReference type="PANTHER" id="PTHR24369">
    <property type="entry name" value="ANTIGEN BSP, PUTATIVE-RELATED"/>
    <property type="match status" value="1"/>
</dbReference>
<dbReference type="Gene3D" id="2.60.40.10">
    <property type="entry name" value="Immunoglobulins"/>
    <property type="match status" value="1"/>
</dbReference>
<protein>
    <submittedName>
        <fullName evidence="9">LINGO2 protein</fullName>
    </submittedName>
</protein>
<keyword evidence="6" id="KW-0472">Membrane</keyword>
<feature type="compositionally biased region" description="Basic and acidic residues" evidence="5">
    <location>
        <begin position="573"/>
        <end position="591"/>
    </location>
</feature>
<evidence type="ECO:0000256" key="3">
    <source>
        <dbReference type="ARBA" id="ARBA00022737"/>
    </source>
</evidence>
<gene>
    <name evidence="9" type="primary">LINGO2</name>
    <name evidence="9" type="ORF">BLAG_LOCUS13872</name>
</gene>
<dbReference type="AlphaFoldDB" id="A0A8J9ZGZ5"/>
<organism evidence="9 10">
    <name type="scientific">Branchiostoma lanceolatum</name>
    <name type="common">Common lancelet</name>
    <name type="synonym">Amphioxus lanceolatum</name>
    <dbReference type="NCBI Taxonomy" id="7740"/>
    <lineage>
        <taxon>Eukaryota</taxon>
        <taxon>Metazoa</taxon>
        <taxon>Chordata</taxon>
        <taxon>Cephalochordata</taxon>
        <taxon>Leptocardii</taxon>
        <taxon>Amphioxiformes</taxon>
        <taxon>Branchiostomatidae</taxon>
        <taxon>Branchiostoma</taxon>
    </lineage>
</organism>
<keyword evidence="6" id="KW-0812">Transmembrane</keyword>
<dbReference type="InterPro" id="IPR036179">
    <property type="entry name" value="Ig-like_dom_sf"/>
</dbReference>
<evidence type="ECO:0000313" key="10">
    <source>
        <dbReference type="Proteomes" id="UP000838412"/>
    </source>
</evidence>
<dbReference type="InterPro" id="IPR003598">
    <property type="entry name" value="Ig_sub2"/>
</dbReference>
<dbReference type="OrthoDB" id="10061535at2759"/>
<dbReference type="PANTHER" id="PTHR24369:SF210">
    <property type="entry name" value="CHAOPTIN-RELATED"/>
    <property type="match status" value="1"/>
</dbReference>
<dbReference type="GO" id="GO:0005886">
    <property type="term" value="C:plasma membrane"/>
    <property type="evidence" value="ECO:0007669"/>
    <property type="project" value="TreeGrafter"/>
</dbReference>
<dbReference type="InterPro" id="IPR003599">
    <property type="entry name" value="Ig_sub"/>
</dbReference>
<evidence type="ECO:0000259" key="8">
    <source>
        <dbReference type="PROSITE" id="PS50835"/>
    </source>
</evidence>
<accession>A0A8J9ZGZ5</accession>
<dbReference type="PROSITE" id="PS50835">
    <property type="entry name" value="IG_LIKE"/>
    <property type="match status" value="1"/>
</dbReference>
<dbReference type="PROSITE" id="PS51450">
    <property type="entry name" value="LRR"/>
    <property type="match status" value="2"/>
</dbReference>
<dbReference type="SMART" id="SM00408">
    <property type="entry name" value="IGc2"/>
    <property type="match status" value="1"/>
</dbReference>